<reference evidence="1 2" key="1">
    <citation type="submission" date="2018-11" db="EMBL/GenBank/DDBJ databases">
        <title>Species Designations Belie Phenotypic and Genotypic Heterogeneity in Oral Streptococci.</title>
        <authorList>
            <person name="Velsko I."/>
        </authorList>
    </citation>
    <scope>NUCLEOTIDE SEQUENCE [LARGE SCALE GENOMIC DNA]</scope>
    <source>
        <strain evidence="1 2">BCC15</strain>
    </source>
</reference>
<name>A0A3R9IMG0_STRMT</name>
<evidence type="ECO:0000313" key="1">
    <source>
        <dbReference type="EMBL" id="RSI59635.1"/>
    </source>
</evidence>
<dbReference type="AlphaFoldDB" id="A0A3R9IMG0"/>
<dbReference type="RefSeq" id="WP_125448080.1">
    <property type="nucleotide sequence ID" value="NZ_RJNH01000013.1"/>
</dbReference>
<protein>
    <recommendedName>
        <fullName evidence="3">PcfJ-like protein</fullName>
    </recommendedName>
</protein>
<organism evidence="1 2">
    <name type="scientific">Streptococcus mitis</name>
    <dbReference type="NCBI Taxonomy" id="28037"/>
    <lineage>
        <taxon>Bacteria</taxon>
        <taxon>Bacillati</taxon>
        <taxon>Bacillota</taxon>
        <taxon>Bacilli</taxon>
        <taxon>Lactobacillales</taxon>
        <taxon>Streptococcaceae</taxon>
        <taxon>Streptococcus</taxon>
        <taxon>Streptococcus mitis group</taxon>
    </lineage>
</organism>
<comment type="caution">
    <text evidence="1">The sequence shown here is derived from an EMBL/GenBank/DDBJ whole genome shotgun (WGS) entry which is preliminary data.</text>
</comment>
<proteinExistence type="predicted"/>
<gene>
    <name evidence="1" type="ORF">D8865_09180</name>
</gene>
<dbReference type="Pfam" id="PF14284">
    <property type="entry name" value="PcfJ"/>
    <property type="match status" value="1"/>
</dbReference>
<dbReference type="InterPro" id="IPR025586">
    <property type="entry name" value="PcfJ"/>
</dbReference>
<dbReference type="EMBL" id="RJNH01000013">
    <property type="protein sequence ID" value="RSI59635.1"/>
    <property type="molecule type" value="Genomic_DNA"/>
</dbReference>
<dbReference type="Proteomes" id="UP000278653">
    <property type="component" value="Unassembled WGS sequence"/>
</dbReference>
<accession>A0A3R9IMG0</accession>
<evidence type="ECO:0008006" key="3">
    <source>
        <dbReference type="Google" id="ProtNLM"/>
    </source>
</evidence>
<sequence length="470" mass="55360">MIDFTNSNNEHIKNALRPPKSFFTECFKKFPIYIWENKTDKIVSSERTQKDAKVIQKRLTKKSKLDFWDTNEYFLWIGVSKTRVEFQMYRVQQYFENGQENFSVTLYNFEKFTEKEHIKLSGPYNGIEYVPGLKMLGVFRGAYSDYWLLQSLEDVFKRFKKNDALKYLDFAKIKESISLSKYFFCLPTMMPHIYKYRAIIEYAQKINARGIHKDLIGGIRYGCGYSYTHCHAHMGKLTFKFLRTYKNVFKNSDEGFEDYKIRKELEKALGIKLLPEFTRYFKDVEDLKCIPKGIKLIRFQNWVIKNSVKAYEYRDYQNMLEKLGIAFEGDFRIMPKNFKEAHADAITAYNNIQDEIKKQGYHKRLQKLLGLEQTIGNYTFVLPKELQELKEEGKILSHCVGTYADRVASGETVIVFVRQKEKVDNPLYTLEISDGKIVQLRGMKNKNAADDAWKASEKLLSFAKKHKIAV</sequence>
<evidence type="ECO:0000313" key="2">
    <source>
        <dbReference type="Proteomes" id="UP000278653"/>
    </source>
</evidence>